<dbReference type="AlphaFoldDB" id="A0A6C0K6X4"/>
<dbReference type="EMBL" id="MN740811">
    <property type="protein sequence ID" value="QHU12911.1"/>
    <property type="molecule type" value="Genomic_DNA"/>
</dbReference>
<evidence type="ECO:0000313" key="2">
    <source>
        <dbReference type="EMBL" id="QHU12911.1"/>
    </source>
</evidence>
<evidence type="ECO:0000256" key="1">
    <source>
        <dbReference type="SAM" id="Phobius"/>
    </source>
</evidence>
<organism evidence="2">
    <name type="scientific">viral metagenome</name>
    <dbReference type="NCBI Taxonomy" id="1070528"/>
    <lineage>
        <taxon>unclassified sequences</taxon>
        <taxon>metagenomes</taxon>
        <taxon>organismal metagenomes</taxon>
    </lineage>
</organism>
<sequence>MARANKYRNIIILIILLFFLYVLYKYVNRSEGFNGEAQQRVHLVLYSDGEPFDTTKRLTINSVNEFTNREVIIHDYNLEKIKQKEWFTLIKDLPSIHKPGRRDGYYCAYKAFCPYEVYNSMNDNDILYYVDSSQYYRTGFTENIDKLCDIVNEKGFIAGSVGDDVKNNSFGCCDNIKVWNKIIPNNDNEKYLNDRHVLASWFILRKTEKNTAFMNEWVKWCVYKDDELTEPLITYHHPGDQSIFNILVRKYNLPVFYSKDVMHNENKNKNTVLNIINNTTTPDKFFIYL</sequence>
<evidence type="ECO:0008006" key="3">
    <source>
        <dbReference type="Google" id="ProtNLM"/>
    </source>
</evidence>
<feature type="transmembrane region" description="Helical" evidence="1">
    <location>
        <begin position="7"/>
        <end position="24"/>
    </location>
</feature>
<keyword evidence="1" id="KW-0812">Transmembrane</keyword>
<keyword evidence="1" id="KW-1133">Transmembrane helix</keyword>
<keyword evidence="1" id="KW-0472">Membrane</keyword>
<name>A0A6C0K6X4_9ZZZZ</name>
<reference evidence="2" key="1">
    <citation type="journal article" date="2020" name="Nature">
        <title>Giant virus diversity and host interactions through global metagenomics.</title>
        <authorList>
            <person name="Schulz F."/>
            <person name="Roux S."/>
            <person name="Paez-Espino D."/>
            <person name="Jungbluth S."/>
            <person name="Walsh D.A."/>
            <person name="Denef V.J."/>
            <person name="McMahon K.D."/>
            <person name="Konstantinidis K.T."/>
            <person name="Eloe-Fadrosh E.A."/>
            <person name="Kyrpides N.C."/>
            <person name="Woyke T."/>
        </authorList>
    </citation>
    <scope>NUCLEOTIDE SEQUENCE</scope>
    <source>
        <strain evidence="2">GVMAG-S-1101172-89</strain>
    </source>
</reference>
<accession>A0A6C0K6X4</accession>
<protein>
    <recommendedName>
        <fullName evidence="3">Nucleotide-diphospho-sugar transferase domain-containing protein</fullName>
    </recommendedName>
</protein>
<proteinExistence type="predicted"/>